<dbReference type="Proteomes" id="UP001632038">
    <property type="component" value="Unassembled WGS sequence"/>
</dbReference>
<keyword evidence="1" id="KW-0812">Transmembrane</keyword>
<dbReference type="AlphaFoldDB" id="A0ABD3DLQ4"/>
<reference evidence="3" key="1">
    <citation type="journal article" date="2024" name="IScience">
        <title>Strigolactones Initiate the Formation of Haustorium-like Structures in Castilleja.</title>
        <authorList>
            <person name="Buerger M."/>
            <person name="Peterson D."/>
            <person name="Chory J."/>
        </authorList>
    </citation>
    <scope>NUCLEOTIDE SEQUENCE [LARGE SCALE GENOMIC DNA]</scope>
</reference>
<feature type="transmembrane region" description="Helical" evidence="1">
    <location>
        <begin position="20"/>
        <end position="41"/>
    </location>
</feature>
<evidence type="ECO:0000256" key="1">
    <source>
        <dbReference type="SAM" id="Phobius"/>
    </source>
</evidence>
<keyword evidence="1" id="KW-0472">Membrane</keyword>
<accession>A0ABD3DLQ4</accession>
<protein>
    <recommendedName>
        <fullName evidence="4">ATP synthase F0 subunit 8</fullName>
    </recommendedName>
</protein>
<organism evidence="2 3">
    <name type="scientific">Castilleja foliolosa</name>
    <dbReference type="NCBI Taxonomy" id="1961234"/>
    <lineage>
        <taxon>Eukaryota</taxon>
        <taxon>Viridiplantae</taxon>
        <taxon>Streptophyta</taxon>
        <taxon>Embryophyta</taxon>
        <taxon>Tracheophyta</taxon>
        <taxon>Spermatophyta</taxon>
        <taxon>Magnoliopsida</taxon>
        <taxon>eudicotyledons</taxon>
        <taxon>Gunneridae</taxon>
        <taxon>Pentapetalae</taxon>
        <taxon>asterids</taxon>
        <taxon>lamiids</taxon>
        <taxon>Lamiales</taxon>
        <taxon>Orobanchaceae</taxon>
        <taxon>Pedicularideae</taxon>
        <taxon>Castillejinae</taxon>
        <taxon>Castilleja</taxon>
    </lineage>
</organism>
<sequence length="98" mass="11076">MESFSDELFSPSFWDYFNFLLLRPILAVGFTFSVLFFGLVLGMEVGAGSCTFGSGDIWSAKKTREAEANWKKTIYSILQQNELSISKSRVRMNATARD</sequence>
<evidence type="ECO:0000313" key="3">
    <source>
        <dbReference type="Proteomes" id="UP001632038"/>
    </source>
</evidence>
<evidence type="ECO:0008006" key="4">
    <source>
        <dbReference type="Google" id="ProtNLM"/>
    </source>
</evidence>
<gene>
    <name evidence="2" type="ORF">CASFOL_012615</name>
</gene>
<keyword evidence="1" id="KW-1133">Transmembrane helix</keyword>
<dbReference type="EMBL" id="JAVIJP010000016">
    <property type="protein sequence ID" value="KAL3641800.1"/>
    <property type="molecule type" value="Genomic_DNA"/>
</dbReference>
<evidence type="ECO:0000313" key="2">
    <source>
        <dbReference type="EMBL" id="KAL3641800.1"/>
    </source>
</evidence>
<proteinExistence type="predicted"/>
<keyword evidence="3" id="KW-1185">Reference proteome</keyword>
<comment type="caution">
    <text evidence="2">The sequence shown here is derived from an EMBL/GenBank/DDBJ whole genome shotgun (WGS) entry which is preliminary data.</text>
</comment>
<name>A0ABD3DLQ4_9LAMI</name>